<keyword evidence="3" id="KW-0732">Signal</keyword>
<evidence type="ECO:0000256" key="1">
    <source>
        <dbReference type="ARBA" id="ARBA00006625"/>
    </source>
</evidence>
<dbReference type="RefSeq" id="WP_281928251.1">
    <property type="nucleotide sequence ID" value="NZ_AP027142.1"/>
</dbReference>
<accession>A0ABM8EAD8</accession>
<evidence type="ECO:0000259" key="4">
    <source>
        <dbReference type="Pfam" id="PF02275"/>
    </source>
</evidence>
<dbReference type="InterPro" id="IPR029132">
    <property type="entry name" value="CBAH/NAAA_C"/>
</dbReference>
<name>A0ABM8EAD8_9HYPH</name>
<dbReference type="PANTHER" id="PTHR35527:SF2">
    <property type="entry name" value="HYDROLASE"/>
    <property type="match status" value="1"/>
</dbReference>
<proteinExistence type="inferred from homology"/>
<evidence type="ECO:0000313" key="6">
    <source>
        <dbReference type="Proteomes" id="UP001317629"/>
    </source>
</evidence>
<keyword evidence="6" id="KW-1185">Reference proteome</keyword>
<evidence type="ECO:0000256" key="3">
    <source>
        <dbReference type="SAM" id="SignalP"/>
    </source>
</evidence>
<dbReference type="Pfam" id="PF02275">
    <property type="entry name" value="CBAH"/>
    <property type="match status" value="1"/>
</dbReference>
<evidence type="ECO:0000313" key="5">
    <source>
        <dbReference type="EMBL" id="BDV34958.1"/>
    </source>
</evidence>
<feature type="domain" description="Choloylglycine hydrolase/NAAA C-terminal" evidence="4">
    <location>
        <begin position="24"/>
        <end position="308"/>
    </location>
</feature>
<dbReference type="SUPFAM" id="SSF56235">
    <property type="entry name" value="N-terminal nucleophile aminohydrolases (Ntn hydrolases)"/>
    <property type="match status" value="1"/>
</dbReference>
<dbReference type="Proteomes" id="UP001317629">
    <property type="component" value="Chromosome"/>
</dbReference>
<dbReference type="InterPro" id="IPR029055">
    <property type="entry name" value="Ntn_hydrolases_N"/>
</dbReference>
<protein>
    <submittedName>
        <fullName evidence="5">Choloylglycine hydrolase</fullName>
    </submittedName>
</protein>
<dbReference type="PANTHER" id="PTHR35527">
    <property type="entry name" value="CHOLOYLGLYCINE HYDROLASE"/>
    <property type="match status" value="1"/>
</dbReference>
<keyword evidence="2 5" id="KW-0378">Hydrolase</keyword>
<organism evidence="5 6">
    <name type="scientific">Methylocystis iwaonis</name>
    <dbReference type="NCBI Taxonomy" id="2885079"/>
    <lineage>
        <taxon>Bacteria</taxon>
        <taxon>Pseudomonadati</taxon>
        <taxon>Pseudomonadota</taxon>
        <taxon>Alphaproteobacteria</taxon>
        <taxon>Hyphomicrobiales</taxon>
        <taxon>Methylocystaceae</taxon>
        <taxon>Methylocystis</taxon>
    </lineage>
</organism>
<feature type="signal peptide" evidence="3">
    <location>
        <begin position="1"/>
        <end position="23"/>
    </location>
</feature>
<dbReference type="PROSITE" id="PS51257">
    <property type="entry name" value="PROKAR_LIPOPROTEIN"/>
    <property type="match status" value="1"/>
</dbReference>
<dbReference type="GO" id="GO:0016787">
    <property type="term" value="F:hydrolase activity"/>
    <property type="evidence" value="ECO:0007669"/>
    <property type="project" value="UniProtKB-KW"/>
</dbReference>
<dbReference type="InterPro" id="IPR052193">
    <property type="entry name" value="Peptidase_C59"/>
</dbReference>
<dbReference type="EMBL" id="AP027142">
    <property type="protein sequence ID" value="BDV34958.1"/>
    <property type="molecule type" value="Genomic_DNA"/>
</dbReference>
<comment type="similarity">
    <text evidence="1">Belongs to the peptidase C59 family.</text>
</comment>
<evidence type="ECO:0000256" key="2">
    <source>
        <dbReference type="ARBA" id="ARBA00022801"/>
    </source>
</evidence>
<feature type="chain" id="PRO_5046336450" evidence="3">
    <location>
        <begin position="24"/>
        <end position="339"/>
    </location>
</feature>
<dbReference type="Gene3D" id="3.60.60.10">
    <property type="entry name" value="Penicillin V Acylase, Chain A"/>
    <property type="match status" value="1"/>
</dbReference>
<sequence>MPSRATVVAAVLATSLLTSSAFACSRILWNTDQANVVARTMDLYMSDKARIAVFPRGASHGGPAGMPNMLSWKSKYASVGATALDIAVSDGLNEKGLSANLLYLHDTKYEKRDSRAGLTNAAWAQYILDNFASVEEAVEAMKQLQIVSLVAEGREWPLHLSIADAKGDSAIFEFVNGKLTINRGPETLVMTNEPAFSIQRKNLLRYKLFGGKLPMPGGIDPKSRFVRASSYLKTLPKPASLREAVAGAYSVIRNVAVPFGAHDTSGGDSSDTWPTLWASLADLSNKVYFFQSTKSANLFWVDLSKLNVADGAPVLDVDAYDVNLSGEISDKLKPSQLKM</sequence>
<gene>
    <name evidence="5" type="ORF">SS37A_24870</name>
</gene>
<reference evidence="5 6" key="1">
    <citation type="journal article" date="2023" name="Int. J. Syst. Evol. Microbiol.">
        <title>Methylocystis iwaonis sp. nov., a type II methane-oxidizing bacterium from surface soil of a rice paddy field in Japan, and emended description of the genus Methylocystis (ex Whittenbury et al. 1970) Bowman et al. 1993.</title>
        <authorList>
            <person name="Kaise H."/>
            <person name="Sawadogo J.B."/>
            <person name="Alam M.S."/>
            <person name="Ueno C."/>
            <person name="Dianou D."/>
            <person name="Shinjo R."/>
            <person name="Asakawa S."/>
        </authorList>
    </citation>
    <scope>NUCLEOTIDE SEQUENCE [LARGE SCALE GENOMIC DNA]</scope>
    <source>
        <strain evidence="5 6">SS37A-Re</strain>
    </source>
</reference>